<name>A0A098LAP7_9BACT</name>
<organism evidence="1 2">
    <name type="scientific">Sporocytophaga myxococcoides</name>
    <dbReference type="NCBI Taxonomy" id="153721"/>
    <lineage>
        <taxon>Bacteria</taxon>
        <taxon>Pseudomonadati</taxon>
        <taxon>Bacteroidota</taxon>
        <taxon>Cytophagia</taxon>
        <taxon>Cytophagales</taxon>
        <taxon>Cytophagaceae</taxon>
        <taxon>Sporocytophaga</taxon>
    </lineage>
</organism>
<evidence type="ECO:0000313" key="2">
    <source>
        <dbReference type="Proteomes" id="UP000030185"/>
    </source>
</evidence>
<keyword evidence="2" id="KW-1185">Reference proteome</keyword>
<gene>
    <name evidence="1" type="ORF">MYP_454</name>
</gene>
<dbReference type="AlphaFoldDB" id="A0A098LAP7"/>
<dbReference type="EMBL" id="BBLT01000001">
    <property type="protein sequence ID" value="GAL83228.1"/>
    <property type="molecule type" value="Genomic_DNA"/>
</dbReference>
<dbReference type="Proteomes" id="UP000030185">
    <property type="component" value="Unassembled WGS sequence"/>
</dbReference>
<protein>
    <submittedName>
        <fullName evidence="1">Uncharacterized protein</fullName>
    </submittedName>
</protein>
<sequence>MSVVCRVLISLIILYDIYPIPDIKSNIVAQIQSIDKKSVRSYFPAVEKDQ</sequence>
<proteinExistence type="predicted"/>
<evidence type="ECO:0000313" key="1">
    <source>
        <dbReference type="EMBL" id="GAL83228.1"/>
    </source>
</evidence>
<comment type="caution">
    <text evidence="1">The sequence shown here is derived from an EMBL/GenBank/DDBJ whole genome shotgun (WGS) entry which is preliminary data.</text>
</comment>
<accession>A0A098LAP7</accession>
<reference evidence="1 2" key="1">
    <citation type="submission" date="2014-09" db="EMBL/GenBank/DDBJ databases">
        <title>Sporocytophaga myxococcoides PG-01 genome sequencing.</title>
        <authorList>
            <person name="Liu L."/>
            <person name="Gao P.J."/>
            <person name="Chen G.J."/>
            <person name="Wang L.S."/>
        </authorList>
    </citation>
    <scope>NUCLEOTIDE SEQUENCE [LARGE SCALE GENOMIC DNA]</scope>
    <source>
        <strain evidence="1 2">PG-01</strain>
    </source>
</reference>